<evidence type="ECO:0000256" key="2">
    <source>
        <dbReference type="ARBA" id="ARBA00023125"/>
    </source>
</evidence>
<dbReference type="SUPFAM" id="SSF46689">
    <property type="entry name" value="Homeodomain-like"/>
    <property type="match status" value="1"/>
</dbReference>
<dbReference type="InterPro" id="IPR049484">
    <property type="entry name" value="Rv0078-like_C"/>
</dbReference>
<name>A0A4P6X674_HYDPS</name>
<dbReference type="Gene3D" id="1.10.357.10">
    <property type="entry name" value="Tetracycline Repressor, domain 2"/>
    <property type="match status" value="1"/>
</dbReference>
<keyword evidence="3" id="KW-0804">Transcription</keyword>
<protein>
    <submittedName>
        <fullName evidence="6">HTH-type transcriptional regulator MtrR</fullName>
    </submittedName>
</protein>
<evidence type="ECO:0000313" key="7">
    <source>
        <dbReference type="Proteomes" id="UP000293912"/>
    </source>
</evidence>
<dbReference type="KEGG" id="hpse:HPF_21155"/>
<dbReference type="PANTHER" id="PTHR47506">
    <property type="entry name" value="TRANSCRIPTIONAL REGULATORY PROTEIN"/>
    <property type="match status" value="1"/>
</dbReference>
<keyword evidence="2 4" id="KW-0238">DNA-binding</keyword>
<keyword evidence="7" id="KW-1185">Reference proteome</keyword>
<evidence type="ECO:0000313" key="6">
    <source>
        <dbReference type="EMBL" id="QBM30216.1"/>
    </source>
</evidence>
<dbReference type="PROSITE" id="PS50977">
    <property type="entry name" value="HTH_TETR_2"/>
    <property type="match status" value="1"/>
</dbReference>
<organism evidence="6 7">
    <name type="scientific">Hydrogenophaga pseudoflava</name>
    <name type="common">Pseudomonas carboxydoflava</name>
    <dbReference type="NCBI Taxonomy" id="47421"/>
    <lineage>
        <taxon>Bacteria</taxon>
        <taxon>Pseudomonadati</taxon>
        <taxon>Pseudomonadota</taxon>
        <taxon>Betaproteobacteria</taxon>
        <taxon>Burkholderiales</taxon>
        <taxon>Comamonadaceae</taxon>
        <taxon>Hydrogenophaga</taxon>
    </lineage>
</organism>
<gene>
    <name evidence="6" type="primary">mtrR</name>
    <name evidence="6" type="ORF">HPF_21155</name>
</gene>
<reference evidence="6 7" key="1">
    <citation type="submission" date="2019-03" db="EMBL/GenBank/DDBJ databases">
        <authorList>
            <person name="Sebastian G."/>
            <person name="Baumann P."/>
            <person name="Ruckert C."/>
            <person name="Kalinowski J."/>
            <person name="Nebel B."/>
            <person name="Takors R."/>
            <person name="Blombach B."/>
        </authorList>
    </citation>
    <scope>NUCLEOTIDE SEQUENCE [LARGE SCALE GENOMIC DNA]</scope>
    <source>
        <strain evidence="6 7">DSM 1084</strain>
    </source>
</reference>
<dbReference type="PANTHER" id="PTHR47506:SF1">
    <property type="entry name" value="HTH-TYPE TRANSCRIPTIONAL REGULATOR YJDC"/>
    <property type="match status" value="1"/>
</dbReference>
<feature type="DNA-binding region" description="H-T-H motif" evidence="4">
    <location>
        <begin position="40"/>
        <end position="59"/>
    </location>
</feature>
<keyword evidence="1" id="KW-0805">Transcription regulation</keyword>
<evidence type="ECO:0000256" key="1">
    <source>
        <dbReference type="ARBA" id="ARBA00023015"/>
    </source>
</evidence>
<dbReference type="GO" id="GO:0003677">
    <property type="term" value="F:DNA binding"/>
    <property type="evidence" value="ECO:0007669"/>
    <property type="project" value="UniProtKB-UniRule"/>
</dbReference>
<dbReference type="RefSeq" id="WP_207959230.1">
    <property type="nucleotide sequence ID" value="NZ_CP037867.1"/>
</dbReference>
<dbReference type="AlphaFoldDB" id="A0A4P6X674"/>
<evidence type="ECO:0000256" key="3">
    <source>
        <dbReference type="ARBA" id="ARBA00023163"/>
    </source>
</evidence>
<evidence type="ECO:0000256" key="4">
    <source>
        <dbReference type="PROSITE-ProRule" id="PRU00335"/>
    </source>
</evidence>
<feature type="domain" description="HTH tetR-type" evidence="5">
    <location>
        <begin position="17"/>
        <end position="77"/>
    </location>
</feature>
<accession>A0A4P6X674</accession>
<proteinExistence type="predicted"/>
<dbReference type="Pfam" id="PF21351">
    <property type="entry name" value="TetR_C_41"/>
    <property type="match status" value="1"/>
</dbReference>
<evidence type="ECO:0000259" key="5">
    <source>
        <dbReference type="PROSITE" id="PS50977"/>
    </source>
</evidence>
<dbReference type="InterPro" id="IPR009057">
    <property type="entry name" value="Homeodomain-like_sf"/>
</dbReference>
<sequence length="198" mass="20960">MQRTAVAVRRSQVERTDATRAALMAAARELFLGRGYAATGTPEIVAAAGLTRGALYHHFADKTALFLAVAEQLAQEVADDVARGSAHHNRPIDALLAGAEAYFSSMGRPGRARLLLLEAPSVLSPAQLMALSERAGSQALKEGLAHLLGPAREPVPLHELTVLLSAAFDRAALAMAQGEAPGPYREAFRRLFTGLARG</sequence>
<dbReference type="Proteomes" id="UP000293912">
    <property type="component" value="Chromosome"/>
</dbReference>
<dbReference type="EMBL" id="CP037867">
    <property type="protein sequence ID" value="QBM30216.1"/>
    <property type="molecule type" value="Genomic_DNA"/>
</dbReference>
<dbReference type="InterPro" id="IPR001647">
    <property type="entry name" value="HTH_TetR"/>
</dbReference>
<dbReference type="Pfam" id="PF00440">
    <property type="entry name" value="TetR_N"/>
    <property type="match status" value="1"/>
</dbReference>
<dbReference type="PRINTS" id="PR00455">
    <property type="entry name" value="HTHTETR"/>
</dbReference>